<feature type="compositionally biased region" description="Basic residues" evidence="1">
    <location>
        <begin position="122"/>
        <end position="159"/>
    </location>
</feature>
<accession>A0A6J4U8Z7</accession>
<dbReference type="EC" id="1.1.1.95" evidence="2"/>
<dbReference type="GO" id="GO:0004617">
    <property type="term" value="F:phosphoglycerate dehydrogenase activity"/>
    <property type="evidence" value="ECO:0007669"/>
    <property type="project" value="UniProtKB-EC"/>
</dbReference>
<feature type="region of interest" description="Disordered" evidence="1">
    <location>
        <begin position="1"/>
        <end position="279"/>
    </location>
</feature>
<evidence type="ECO:0000256" key="1">
    <source>
        <dbReference type="SAM" id="MobiDB-lite"/>
    </source>
</evidence>
<feature type="compositionally biased region" description="Low complexity" evidence="1">
    <location>
        <begin position="160"/>
        <end position="172"/>
    </location>
</feature>
<gene>
    <name evidence="2" type="ORF">AVDCRST_MAG59-1124</name>
</gene>
<keyword evidence="2" id="KW-0560">Oxidoreductase</keyword>
<sequence length="279" mass="30389">GRHRDGAADAGRPRLGGGRRAQAGGGLPRRTGQRQPGGGHGTRHPRLLYARPQRDCHRRVHGRAAAGRDAEARPRPRGVGPWDVARRLLRLRRGRVRAGGKDGRPDRLRRRRQPGGTGSERLRRRGAGGRPLRRSHPGRGRRRPRRRVARPAAARRRRQPACPADAGDAAHPGPRRDRQTAPWGRPRQRRPRRPARLRGPLRRPGFGAPPGGGARRLRPRAAAAWVPPLLDAEPDPLAAHRRGQPGDGGAGGGDGRRGGRALARRRTAPIRRQPGGAGV</sequence>
<feature type="compositionally biased region" description="Gly residues" evidence="1">
    <location>
        <begin position="14"/>
        <end position="27"/>
    </location>
</feature>
<dbReference type="EMBL" id="CADCWF010000068">
    <property type="protein sequence ID" value="CAA9544218.1"/>
    <property type="molecule type" value="Genomic_DNA"/>
</dbReference>
<feature type="compositionally biased region" description="Basic residues" evidence="1">
    <location>
        <begin position="87"/>
        <end position="98"/>
    </location>
</feature>
<dbReference type="AlphaFoldDB" id="A0A6J4U8Z7"/>
<feature type="non-terminal residue" evidence="2">
    <location>
        <position position="279"/>
    </location>
</feature>
<organism evidence="2">
    <name type="scientific">uncultured Thermomicrobiales bacterium</name>
    <dbReference type="NCBI Taxonomy" id="1645740"/>
    <lineage>
        <taxon>Bacteria</taxon>
        <taxon>Pseudomonadati</taxon>
        <taxon>Thermomicrobiota</taxon>
        <taxon>Thermomicrobia</taxon>
        <taxon>Thermomicrobiales</taxon>
        <taxon>environmental samples</taxon>
    </lineage>
</organism>
<reference evidence="2" key="1">
    <citation type="submission" date="2020-02" db="EMBL/GenBank/DDBJ databases">
        <authorList>
            <person name="Meier V. D."/>
        </authorList>
    </citation>
    <scope>NUCLEOTIDE SEQUENCE</scope>
    <source>
        <strain evidence="2">AVDCRST_MAG59</strain>
    </source>
</reference>
<proteinExistence type="predicted"/>
<name>A0A6J4U8Z7_9BACT</name>
<protein>
    <submittedName>
        <fullName evidence="2">D-3-phosphoglycerate dehydrogenase</fullName>
        <ecNumber evidence="2">1.1.1.95</ecNumber>
    </submittedName>
</protein>
<feature type="compositionally biased region" description="Basic residues" evidence="1">
    <location>
        <begin position="258"/>
        <end position="269"/>
    </location>
</feature>
<feature type="compositionally biased region" description="Basic residues" evidence="1">
    <location>
        <begin position="186"/>
        <end position="201"/>
    </location>
</feature>
<evidence type="ECO:0000313" key="2">
    <source>
        <dbReference type="EMBL" id="CAA9544218.1"/>
    </source>
</evidence>
<feature type="non-terminal residue" evidence="2">
    <location>
        <position position="1"/>
    </location>
</feature>
<feature type="compositionally biased region" description="Low complexity" evidence="1">
    <location>
        <begin position="220"/>
        <end position="237"/>
    </location>
</feature>